<sequence length="296" mass="33812">MKKNRARTKSSSWLCFQIDCKKEPDDDFDSKPRSIDPVKKIVVKQNEEKMPIAANSIEKNWFKPKMKKSSSYSSSSEKEICRRSRSGSSSRRTLSKIVKAVLFETTMTKSKRIKQEPCRDISDLKTSKEMLKKDVLDSKICSKEEVLSTSSSSSLSSSILSSCSSSSNLCSMSERKKSSSFRSNSLEQKQILLLEESKQSKENNNITRLSPKNGLFLLLISLMVLIFWGRICAIICTSTWVYFGPVGRSNLEKEDNNYDDNDEGIVLKPAEQEMESREYKKRVIMEGLLERSHSRF</sequence>
<evidence type="ECO:0000313" key="4">
    <source>
        <dbReference type="Proteomes" id="UP000230069"/>
    </source>
</evidence>
<dbReference type="PANTHER" id="PTHR34379:SF6">
    <property type="entry name" value="PROTEIN 3F"/>
    <property type="match status" value="1"/>
</dbReference>
<evidence type="ECO:0000313" key="3">
    <source>
        <dbReference type="EMBL" id="PIA51624.1"/>
    </source>
</evidence>
<evidence type="ECO:0000256" key="2">
    <source>
        <dbReference type="SAM" id="Phobius"/>
    </source>
</evidence>
<dbReference type="PANTHER" id="PTHR34379">
    <property type="entry name" value="OS07G0553800 PROTEIN"/>
    <property type="match status" value="1"/>
</dbReference>
<dbReference type="AlphaFoldDB" id="A0A2G5E7A3"/>
<keyword evidence="2" id="KW-0472">Membrane</keyword>
<keyword evidence="2" id="KW-1133">Transmembrane helix</keyword>
<accession>A0A2G5E7A3</accession>
<organism evidence="3 4">
    <name type="scientific">Aquilegia coerulea</name>
    <name type="common">Rocky mountain columbine</name>
    <dbReference type="NCBI Taxonomy" id="218851"/>
    <lineage>
        <taxon>Eukaryota</taxon>
        <taxon>Viridiplantae</taxon>
        <taxon>Streptophyta</taxon>
        <taxon>Embryophyta</taxon>
        <taxon>Tracheophyta</taxon>
        <taxon>Spermatophyta</taxon>
        <taxon>Magnoliopsida</taxon>
        <taxon>Ranunculales</taxon>
        <taxon>Ranunculaceae</taxon>
        <taxon>Thalictroideae</taxon>
        <taxon>Aquilegia</taxon>
    </lineage>
</organism>
<protein>
    <submittedName>
        <fullName evidence="3">Uncharacterized protein</fullName>
    </submittedName>
</protein>
<keyword evidence="4" id="KW-1185">Reference proteome</keyword>
<gene>
    <name evidence="3" type="ORF">AQUCO_01100465v1</name>
</gene>
<evidence type="ECO:0000256" key="1">
    <source>
        <dbReference type="SAM" id="MobiDB-lite"/>
    </source>
</evidence>
<keyword evidence="2" id="KW-0812">Transmembrane</keyword>
<dbReference type="OrthoDB" id="1886721at2759"/>
<feature type="transmembrane region" description="Helical" evidence="2">
    <location>
        <begin position="215"/>
        <end position="243"/>
    </location>
</feature>
<reference evidence="3 4" key="1">
    <citation type="submission" date="2017-09" db="EMBL/GenBank/DDBJ databases">
        <title>WGS assembly of Aquilegia coerulea Goldsmith.</title>
        <authorList>
            <person name="Hodges S."/>
            <person name="Kramer E."/>
            <person name="Nordborg M."/>
            <person name="Tomkins J."/>
            <person name="Borevitz J."/>
            <person name="Derieg N."/>
            <person name="Yan J."/>
            <person name="Mihaltcheva S."/>
            <person name="Hayes R.D."/>
            <person name="Rokhsar D."/>
        </authorList>
    </citation>
    <scope>NUCLEOTIDE SEQUENCE [LARGE SCALE GENOMIC DNA]</scope>
    <source>
        <strain evidence="4">cv. Goldsmith</strain>
    </source>
</reference>
<dbReference type="InterPro" id="IPR040411">
    <property type="entry name" value="At5g23160-like"/>
</dbReference>
<feature type="region of interest" description="Disordered" evidence="1">
    <location>
        <begin position="64"/>
        <end position="92"/>
    </location>
</feature>
<name>A0A2G5E7A3_AQUCA</name>
<dbReference type="EMBL" id="KZ305028">
    <property type="protein sequence ID" value="PIA51624.1"/>
    <property type="molecule type" value="Genomic_DNA"/>
</dbReference>
<dbReference type="Proteomes" id="UP000230069">
    <property type="component" value="Unassembled WGS sequence"/>
</dbReference>
<proteinExistence type="predicted"/>
<dbReference type="InParanoid" id="A0A2G5E7A3"/>